<dbReference type="GO" id="GO:0004497">
    <property type="term" value="F:monooxygenase activity"/>
    <property type="evidence" value="ECO:0007669"/>
    <property type="project" value="UniProtKB-KW"/>
</dbReference>
<dbReference type="InterPro" id="IPR004136">
    <property type="entry name" value="NMO"/>
</dbReference>
<evidence type="ECO:0000313" key="4">
    <source>
        <dbReference type="EMBL" id="MEE4417775.1"/>
    </source>
</evidence>
<proteinExistence type="predicted"/>
<organism evidence="4 5">
    <name type="scientific">Streptomyces bugieae</name>
    <dbReference type="NCBI Taxonomy" id="3098223"/>
    <lineage>
        <taxon>Bacteria</taxon>
        <taxon>Bacillati</taxon>
        <taxon>Actinomycetota</taxon>
        <taxon>Actinomycetes</taxon>
        <taxon>Kitasatosporales</taxon>
        <taxon>Streptomycetaceae</taxon>
        <taxon>Streptomyces</taxon>
    </lineage>
</organism>
<sequence length="369" mass="38162">MLDEVLAAAAGYPGIADRGMIGRPPFGNRNAPHEEDSMTTLTTPLCRQLGIEVPVVQAPIGSAVTTELVAAVANAGGLGTLALTWVTAEEAVRRIRQVRRMTPRPFAANLVLDFPVDELLDACLAESVPVISTFWGDPSAVAERIHSAGALHLHTVGSVAEAERAVAAGVDVIVAQGCEAGGHIRGEVTTMALVPAVVDAVHPVPVIAAGGIADGRGLAAALALGAQAGWLGTRFLTASEAATHEVYRQAVIQAAPQDAVHTRCFDGGWPDAPHRALRNSTLRAWEAADRPAAPNRPGEGAVVARSADGRAWSRYDDMVPMPGMSGDVEALALYAGQSAGLVHDVAPAGRIVADIAADAAALMRQTRTP</sequence>
<keyword evidence="2" id="KW-0288">FMN</keyword>
<reference evidence="4 5" key="1">
    <citation type="submission" date="2023-12" db="EMBL/GenBank/DDBJ databases">
        <title>30 novel species of actinomycetes from the DSMZ collection.</title>
        <authorList>
            <person name="Nouioui I."/>
        </authorList>
    </citation>
    <scope>NUCLEOTIDE SEQUENCE [LARGE SCALE GENOMIC DNA]</scope>
    <source>
        <strain evidence="4 5">DSM 41528</strain>
    </source>
</reference>
<dbReference type="Pfam" id="PF03060">
    <property type="entry name" value="NMO"/>
    <property type="match status" value="1"/>
</dbReference>
<dbReference type="PANTHER" id="PTHR32332:SF20">
    <property type="entry name" value="2-NITROPROPANE DIOXYGENASE-LIKE PROTEIN"/>
    <property type="match status" value="1"/>
</dbReference>
<evidence type="ECO:0000256" key="3">
    <source>
        <dbReference type="ARBA" id="ARBA00023002"/>
    </source>
</evidence>
<keyword evidence="4" id="KW-0503">Monooxygenase</keyword>
<dbReference type="CDD" id="cd04730">
    <property type="entry name" value="NPD_like"/>
    <property type="match status" value="1"/>
</dbReference>
<dbReference type="InterPro" id="IPR013785">
    <property type="entry name" value="Aldolase_TIM"/>
</dbReference>
<keyword evidence="1" id="KW-0285">Flavoprotein</keyword>
<evidence type="ECO:0000256" key="2">
    <source>
        <dbReference type="ARBA" id="ARBA00022643"/>
    </source>
</evidence>
<evidence type="ECO:0000256" key="1">
    <source>
        <dbReference type="ARBA" id="ARBA00022630"/>
    </source>
</evidence>
<accession>A0ABU7NHP8</accession>
<keyword evidence="3 4" id="KW-0560">Oxidoreductase</keyword>
<gene>
    <name evidence="4" type="ORF">V2J85_00165</name>
</gene>
<dbReference type="EMBL" id="JAZBJP010000001">
    <property type="protein sequence ID" value="MEE4417775.1"/>
    <property type="molecule type" value="Genomic_DNA"/>
</dbReference>
<keyword evidence="5" id="KW-1185">Reference proteome</keyword>
<dbReference type="SUPFAM" id="SSF51412">
    <property type="entry name" value="Inosine monophosphate dehydrogenase (IMPDH)"/>
    <property type="match status" value="1"/>
</dbReference>
<dbReference type="Proteomes" id="UP001307760">
    <property type="component" value="Unassembled WGS sequence"/>
</dbReference>
<protein>
    <submittedName>
        <fullName evidence="4">Nitronate monooxygenase</fullName>
        <ecNumber evidence="4">1.13.12.-</ecNumber>
    </submittedName>
</protein>
<evidence type="ECO:0000313" key="5">
    <source>
        <dbReference type="Proteomes" id="UP001307760"/>
    </source>
</evidence>
<comment type="caution">
    <text evidence="4">The sequence shown here is derived from an EMBL/GenBank/DDBJ whole genome shotgun (WGS) entry which is preliminary data.</text>
</comment>
<name>A0ABU7NHP8_9ACTN</name>
<dbReference type="EC" id="1.13.12.-" evidence="4"/>
<dbReference type="PANTHER" id="PTHR32332">
    <property type="entry name" value="2-NITROPROPANE DIOXYGENASE"/>
    <property type="match status" value="1"/>
</dbReference>
<dbReference type="Gene3D" id="3.20.20.70">
    <property type="entry name" value="Aldolase class I"/>
    <property type="match status" value="1"/>
</dbReference>